<dbReference type="OrthoDB" id="1505588at2"/>
<gene>
    <name evidence="2" type="ORF">IX84_08330</name>
</gene>
<evidence type="ECO:0000313" key="2">
    <source>
        <dbReference type="EMBL" id="KGE88663.1"/>
    </source>
</evidence>
<accession>A0A098SAJ8</accession>
<dbReference type="STRING" id="1524460.IX84_08330"/>
<name>A0A098SAJ8_9BACT</name>
<reference evidence="2 3" key="1">
    <citation type="journal article" date="2014" name="Int. J. Syst. Evol. Microbiol.">
        <title>Phaeodactylibacter xiamenensis gen. nov., sp. nov., a member of the family Saprospiraceae isolated from the marine alga Phaeodactylum tricornutum.</title>
        <authorList>
            <person name="Chen Z.Jr."/>
            <person name="Lei X."/>
            <person name="Lai Q."/>
            <person name="Li Y."/>
            <person name="Zhang B."/>
            <person name="Zhang J."/>
            <person name="Zhang H."/>
            <person name="Yang L."/>
            <person name="Zheng W."/>
            <person name="Tian Y."/>
            <person name="Yu Z."/>
            <person name="Xu H.Jr."/>
            <person name="Zheng T."/>
        </authorList>
    </citation>
    <scope>NUCLEOTIDE SEQUENCE [LARGE SCALE GENOMIC DNA]</scope>
    <source>
        <strain evidence="2 3">KD52</strain>
    </source>
</reference>
<feature type="chain" id="PRO_5001948101" description="Lipoprotein" evidence="1">
    <location>
        <begin position="18"/>
        <end position="232"/>
    </location>
</feature>
<keyword evidence="3" id="KW-1185">Reference proteome</keyword>
<comment type="caution">
    <text evidence="2">The sequence shown here is derived from an EMBL/GenBank/DDBJ whole genome shotgun (WGS) entry which is preliminary data.</text>
</comment>
<protein>
    <recommendedName>
        <fullName evidence="4">Lipoprotein</fullName>
    </recommendedName>
</protein>
<feature type="signal peptide" evidence="1">
    <location>
        <begin position="1"/>
        <end position="17"/>
    </location>
</feature>
<organism evidence="2 3">
    <name type="scientific">Phaeodactylibacter xiamenensis</name>
    <dbReference type="NCBI Taxonomy" id="1524460"/>
    <lineage>
        <taxon>Bacteria</taxon>
        <taxon>Pseudomonadati</taxon>
        <taxon>Bacteroidota</taxon>
        <taxon>Saprospiria</taxon>
        <taxon>Saprospirales</taxon>
        <taxon>Haliscomenobacteraceae</taxon>
        <taxon>Phaeodactylibacter</taxon>
    </lineage>
</organism>
<evidence type="ECO:0000256" key="1">
    <source>
        <dbReference type="SAM" id="SignalP"/>
    </source>
</evidence>
<evidence type="ECO:0008006" key="4">
    <source>
        <dbReference type="Google" id="ProtNLM"/>
    </source>
</evidence>
<sequence length="232" mass="26671">MKNLCYFSLTLVIAALASNCEKEPPLITFEEVYVSPVYTQFEYRDTGQVGYTLQEYRLGSFLNSDTPVYQWNEWDKVTSRGPALLVDIRERLGWNNFYRFGLEFWATPGEEALWSEAHLKKMFEPGSTFSFGEGPGKVDLSFAHRDPDFFEDERSKASFLKQPDGQLSVTQTEDYSYTSPGQETVRGMLVHCTFEGSIGQYDRFEGAWLDDFTTNTALEIREGKATFFVAYR</sequence>
<keyword evidence="1" id="KW-0732">Signal</keyword>
<dbReference type="Proteomes" id="UP000029736">
    <property type="component" value="Unassembled WGS sequence"/>
</dbReference>
<proteinExistence type="predicted"/>
<dbReference type="RefSeq" id="WP_044218437.1">
    <property type="nucleotide sequence ID" value="NZ_JBKAGJ010000018.1"/>
</dbReference>
<dbReference type="EMBL" id="JPOS01000018">
    <property type="protein sequence ID" value="KGE88663.1"/>
    <property type="molecule type" value="Genomic_DNA"/>
</dbReference>
<dbReference type="AlphaFoldDB" id="A0A098SAJ8"/>
<evidence type="ECO:0000313" key="3">
    <source>
        <dbReference type="Proteomes" id="UP000029736"/>
    </source>
</evidence>